<dbReference type="InterPro" id="IPR002797">
    <property type="entry name" value="Polysacc_synth"/>
</dbReference>
<dbReference type="AlphaFoldDB" id="A0A1F4VDB2"/>
<feature type="transmembrane region" description="Helical" evidence="6">
    <location>
        <begin position="371"/>
        <end position="388"/>
    </location>
</feature>
<protein>
    <submittedName>
        <fullName evidence="7">Uncharacterized protein</fullName>
    </submittedName>
</protein>
<feature type="transmembrane region" description="Helical" evidence="6">
    <location>
        <begin position="102"/>
        <end position="124"/>
    </location>
</feature>
<comment type="subcellular location">
    <subcellularLocation>
        <location evidence="1">Cell membrane</location>
        <topology evidence="1">Multi-pass membrane protein</topology>
    </subcellularLocation>
</comment>
<feature type="transmembrane region" description="Helical" evidence="6">
    <location>
        <begin position="271"/>
        <end position="293"/>
    </location>
</feature>
<dbReference type="PANTHER" id="PTHR30250">
    <property type="entry name" value="PST FAMILY PREDICTED COLANIC ACID TRANSPORTER"/>
    <property type="match status" value="1"/>
</dbReference>
<keyword evidence="3 6" id="KW-0812">Transmembrane</keyword>
<comment type="caution">
    <text evidence="7">The sequence shown here is derived from an EMBL/GenBank/DDBJ whole genome shotgun (WGS) entry which is preliminary data.</text>
</comment>
<feature type="transmembrane region" description="Helical" evidence="6">
    <location>
        <begin position="348"/>
        <end position="365"/>
    </location>
</feature>
<feature type="transmembrane region" description="Helical" evidence="6">
    <location>
        <begin position="313"/>
        <end position="336"/>
    </location>
</feature>
<evidence type="ECO:0000256" key="1">
    <source>
        <dbReference type="ARBA" id="ARBA00004651"/>
    </source>
</evidence>
<evidence type="ECO:0000313" key="8">
    <source>
        <dbReference type="Proteomes" id="UP000176504"/>
    </source>
</evidence>
<feature type="transmembrane region" description="Helical" evidence="6">
    <location>
        <begin position="12"/>
        <end position="32"/>
    </location>
</feature>
<dbReference type="Pfam" id="PF01943">
    <property type="entry name" value="Polysacc_synt"/>
    <property type="match status" value="1"/>
</dbReference>
<evidence type="ECO:0000256" key="3">
    <source>
        <dbReference type="ARBA" id="ARBA00022692"/>
    </source>
</evidence>
<accession>A0A1F4VDB2</accession>
<gene>
    <name evidence="7" type="ORF">A3A78_03190</name>
</gene>
<feature type="transmembrane region" description="Helical" evidence="6">
    <location>
        <begin position="163"/>
        <end position="183"/>
    </location>
</feature>
<feature type="transmembrane region" description="Helical" evidence="6">
    <location>
        <begin position="73"/>
        <end position="96"/>
    </location>
</feature>
<evidence type="ECO:0000313" key="7">
    <source>
        <dbReference type="EMBL" id="OGC54960.1"/>
    </source>
</evidence>
<evidence type="ECO:0000256" key="5">
    <source>
        <dbReference type="ARBA" id="ARBA00023136"/>
    </source>
</evidence>
<dbReference type="InterPro" id="IPR050833">
    <property type="entry name" value="Poly_Biosynth_Transport"/>
</dbReference>
<feature type="transmembrane region" description="Helical" evidence="6">
    <location>
        <begin position="235"/>
        <end position="259"/>
    </location>
</feature>
<name>A0A1F4VDB2_UNCKA</name>
<dbReference type="EMBL" id="MEVI01000003">
    <property type="protein sequence ID" value="OGC54960.1"/>
    <property type="molecule type" value="Genomic_DNA"/>
</dbReference>
<dbReference type="Proteomes" id="UP000176504">
    <property type="component" value="Unassembled WGS sequence"/>
</dbReference>
<sequence length="399" mass="44020">MLKKLFTVGSGNFVNGLGGFLYLIAVAKTLTIEDFGKYALLVFTFGLFSKLTEFGTTSSFVTQSIKLNQDHKASLLVLKLILTFLISLISLPFLYYYKMSTLTISTVFLIGLFSYALNDYLFAIFQLNEDFFKTTLVNSLPAIVKATASCLLLSGFFKVGLSGALSIYFMSLLSSLLIAPFAKTGVLKKLSLKEGIVNLVKYGFGAGISQTLNLSTPAINSNLIKLSSTFSDVGIFSLAEKISTIFSLLSLSIFTILLPHKAKEVKKTGKYNFNQIGFFSLLTLFSITIMLLLSKPVMLFVFENKYEESLPVLYIMTISAGIMAITTFMDNFFIIFEENKTLLQINSARILTLVVLSVFLIKSYGIMGASYSNLISSGISFLITAYAIKKINGKKLNPY</sequence>
<dbReference type="PANTHER" id="PTHR30250:SF11">
    <property type="entry name" value="O-ANTIGEN TRANSPORTER-RELATED"/>
    <property type="match status" value="1"/>
</dbReference>
<reference evidence="7 8" key="1">
    <citation type="journal article" date="2016" name="Nat. Commun.">
        <title>Thousands of microbial genomes shed light on interconnected biogeochemical processes in an aquifer system.</title>
        <authorList>
            <person name="Anantharaman K."/>
            <person name="Brown C.T."/>
            <person name="Hug L.A."/>
            <person name="Sharon I."/>
            <person name="Castelle C.J."/>
            <person name="Probst A.J."/>
            <person name="Thomas B.C."/>
            <person name="Singh A."/>
            <person name="Wilkins M.J."/>
            <person name="Karaoz U."/>
            <person name="Brodie E.L."/>
            <person name="Williams K.H."/>
            <person name="Hubbard S.S."/>
            <person name="Banfield J.F."/>
        </authorList>
    </citation>
    <scope>NUCLEOTIDE SEQUENCE [LARGE SCALE GENOMIC DNA]</scope>
</reference>
<evidence type="ECO:0000256" key="6">
    <source>
        <dbReference type="SAM" id="Phobius"/>
    </source>
</evidence>
<keyword evidence="4 6" id="KW-1133">Transmembrane helix</keyword>
<keyword evidence="5 6" id="KW-0472">Membrane</keyword>
<organism evidence="7 8">
    <name type="scientific">candidate division WWE3 bacterium RIFCSPLOWO2_01_FULL_41_18</name>
    <dbReference type="NCBI Taxonomy" id="1802625"/>
    <lineage>
        <taxon>Bacteria</taxon>
        <taxon>Katanobacteria</taxon>
    </lineage>
</organism>
<dbReference type="GO" id="GO:0005886">
    <property type="term" value="C:plasma membrane"/>
    <property type="evidence" value="ECO:0007669"/>
    <property type="project" value="UniProtKB-SubCell"/>
</dbReference>
<evidence type="ECO:0000256" key="2">
    <source>
        <dbReference type="ARBA" id="ARBA00022475"/>
    </source>
</evidence>
<evidence type="ECO:0000256" key="4">
    <source>
        <dbReference type="ARBA" id="ARBA00022989"/>
    </source>
</evidence>
<keyword evidence="2" id="KW-1003">Cell membrane</keyword>
<feature type="transmembrane region" description="Helical" evidence="6">
    <location>
        <begin position="38"/>
        <end position="61"/>
    </location>
</feature>
<proteinExistence type="predicted"/>